<feature type="compositionally biased region" description="Low complexity" evidence="1">
    <location>
        <begin position="1"/>
        <end position="14"/>
    </location>
</feature>
<proteinExistence type="predicted"/>
<dbReference type="VEuPathDB" id="ToxoDB:EBH_0043810"/>
<dbReference type="AlphaFoldDB" id="U6LSW7"/>
<sequence length="165" mass="17952">MLRQQHLQQQQQPLLRRKRNGAAASGPLDALARFGSNTKKGIGIALYPSLMGVQATATSEFASSVGNINSGSRNKGRSVNAGIFCKAFHSFMPQMSSLHVKGQQHSQQQQQQAKYGFAEVGPPPSLGLRCRPSHHRAALLAVLIEWQVSLVCSSRSSENIKGFLR</sequence>
<name>U6LSW7_9EIME</name>
<organism evidence="2 3">
    <name type="scientific">Eimeria brunetti</name>
    <dbReference type="NCBI Taxonomy" id="51314"/>
    <lineage>
        <taxon>Eukaryota</taxon>
        <taxon>Sar</taxon>
        <taxon>Alveolata</taxon>
        <taxon>Apicomplexa</taxon>
        <taxon>Conoidasida</taxon>
        <taxon>Coccidia</taxon>
        <taxon>Eucoccidiorida</taxon>
        <taxon>Eimeriorina</taxon>
        <taxon>Eimeriidae</taxon>
        <taxon>Eimeria</taxon>
    </lineage>
</organism>
<evidence type="ECO:0000313" key="2">
    <source>
        <dbReference type="EMBL" id="CDJ51694.1"/>
    </source>
</evidence>
<evidence type="ECO:0000256" key="1">
    <source>
        <dbReference type="SAM" id="MobiDB-lite"/>
    </source>
</evidence>
<feature type="region of interest" description="Disordered" evidence="1">
    <location>
        <begin position="1"/>
        <end position="22"/>
    </location>
</feature>
<dbReference type="Proteomes" id="UP000030750">
    <property type="component" value="Unassembled WGS sequence"/>
</dbReference>
<protein>
    <submittedName>
        <fullName evidence="2">Uncharacterized protein</fullName>
    </submittedName>
</protein>
<reference evidence="2" key="2">
    <citation type="submission" date="2013-10" db="EMBL/GenBank/DDBJ databases">
        <authorList>
            <person name="Aslett M."/>
        </authorList>
    </citation>
    <scope>NUCLEOTIDE SEQUENCE [LARGE SCALE GENOMIC DNA]</scope>
    <source>
        <strain evidence="2">Houghton</strain>
    </source>
</reference>
<evidence type="ECO:0000313" key="3">
    <source>
        <dbReference type="Proteomes" id="UP000030750"/>
    </source>
</evidence>
<dbReference type="EMBL" id="HG712984">
    <property type="protein sequence ID" value="CDJ51694.1"/>
    <property type="molecule type" value="Genomic_DNA"/>
</dbReference>
<keyword evidence="3" id="KW-1185">Reference proteome</keyword>
<accession>U6LSW7</accession>
<gene>
    <name evidence="2" type="ORF">EBH_0043810</name>
</gene>
<reference evidence="2" key="1">
    <citation type="submission" date="2013-10" db="EMBL/GenBank/DDBJ databases">
        <title>Genomic analysis of the causative agents of coccidiosis in chickens.</title>
        <authorList>
            <person name="Reid A.J."/>
            <person name="Blake D."/>
            <person name="Billington K."/>
            <person name="Browne H."/>
            <person name="Dunn M."/>
            <person name="Hung S."/>
            <person name="Kawahara F."/>
            <person name="Miranda-Saavedra D."/>
            <person name="Mourier T."/>
            <person name="Nagra H."/>
            <person name="Otto T.D."/>
            <person name="Rawlings N."/>
            <person name="Sanchez A."/>
            <person name="Sanders M."/>
            <person name="Subramaniam C."/>
            <person name="Tay Y."/>
            <person name="Dear P."/>
            <person name="Doerig C."/>
            <person name="Gruber A."/>
            <person name="Parkinson J."/>
            <person name="Shirley M."/>
            <person name="Wan K.L."/>
            <person name="Berriman M."/>
            <person name="Tomley F."/>
            <person name="Pain A."/>
        </authorList>
    </citation>
    <scope>NUCLEOTIDE SEQUENCE [LARGE SCALE GENOMIC DNA]</scope>
    <source>
        <strain evidence="2">Houghton</strain>
    </source>
</reference>